<evidence type="ECO:0000256" key="12">
    <source>
        <dbReference type="PIRSR" id="PIRSR603915-2"/>
    </source>
</evidence>
<gene>
    <name evidence="18" type="ORF">HOLleu_18489</name>
</gene>
<feature type="disulfide bond" evidence="12">
    <location>
        <begin position="2417"/>
        <end position="2430"/>
    </location>
</feature>
<dbReference type="Pfam" id="PF02010">
    <property type="entry name" value="REJ"/>
    <property type="match status" value="1"/>
</dbReference>
<feature type="transmembrane region" description="Helical" evidence="15">
    <location>
        <begin position="2003"/>
        <end position="2023"/>
    </location>
</feature>
<accession>A0A9Q1C1W1</accession>
<dbReference type="Pfam" id="PF00801">
    <property type="entry name" value="PKD"/>
    <property type="match status" value="1"/>
</dbReference>
<organism evidence="18 19">
    <name type="scientific">Holothuria leucospilota</name>
    <name type="common">Black long sea cucumber</name>
    <name type="synonym">Mertensiothuria leucospilota</name>
    <dbReference type="NCBI Taxonomy" id="206669"/>
    <lineage>
        <taxon>Eukaryota</taxon>
        <taxon>Metazoa</taxon>
        <taxon>Echinodermata</taxon>
        <taxon>Eleutherozoa</taxon>
        <taxon>Echinozoa</taxon>
        <taxon>Holothuroidea</taxon>
        <taxon>Aspidochirotacea</taxon>
        <taxon>Aspidochirotida</taxon>
        <taxon>Holothuriidae</taxon>
        <taxon>Holothuria</taxon>
    </lineage>
</organism>
<dbReference type="Pfam" id="PF08016">
    <property type="entry name" value="PKD_channel"/>
    <property type="match status" value="1"/>
</dbReference>
<sequence>MVAAAQYAAWKLDGNLFAEVQTADPSYTTKGKVPPLSLMPVQEHSAPAGDISWVMAGLDFTSSGWLTSVGVHFTKSGPFSLLVLKPTCSVNDYCLVDNQCGTTCAGDTSFPVTSIYQDRCTNGEVYCMYSSTCLPEGSVETCPAITERYVTDLPAPAGPDYEVIHKVDLTATETGLQLFDLGNIYEMEPGYVIGFTASPTSAMVSYVDNTNDPFEAEYAGAVSVGNVLPDGGGSWQNKRHSVRVTVAGSLFENKMSFSLDALGNHTIEAVLNGTETHQSYSESTVVLVCDRIQNLTVTVDKTAVGILGPVSVSAWIASGGNVEYVWDWGDLENTTASRQALTYADPDVQTHSYAAAGFMTIIVTASNECGNVTETVSVNVIGGEQPIQRHHYQITTDSPLPHPFPAEVDFTFRFEINNPGGEVLGTNVTVEISTRYFENTTDDIYDLVAHGQSKNILHSVRFMGSHTARVTLSNLLSTEVFFVQIESQELLSSSSSFVPMYVLPVSSENTLVPGHGDNENYFPVEYPVVFVADIVAGSGVNCRIVDFDDASPPSALTPSSEPIIHKYSSPGRYKVTMEFSNTVSPTLTVQKYIFLFESISNIDIIDGPKISAGMDKTLTLNIDNLGFHPCIIVDWDDAGLLEYYGNETTCTSIGGYENVGYAGVFTTEIIHTYAEAGTKHVIIHAHNLVSSLEEDIFFVVGDGDCNSPNLYIRDGYRYYNGPRIVYRGDFTYLRGATYLDCSLANNVKYWMLANYHPSNGSVVEGTEVNLTALVPGHPFYISSGANSSEIRIPPYLLPVGFYRVTYTVVMNNLTQEVERVLAFVHDYMEVREGVILARMIKGPSTFITLGQEQSILLRPQNLSRDLDLDPWIDQGLEEYRYFCKRFYEDWPLNDNSTIAAGYFVTEDSVNFGGCFDEGAGRLNITAPSYLLEGSRLLVNMTYNILVEVEKEGRIGTANLTILVVPGSVPQPVVTFDEYAVIEEDGAVSLNPTEDLRLDVSCQAACDDVSIEWVFQIFNGTHYTDVVGWDAYATGNNSRQLYLSQDFYQDLIPYGSDLRITVNMISSTGEVGVAQFDAFVNPPPEGGACSVTPKNITIEEEVILSCIGWSDSHGISNYAFVALAYDQEETETVSEDLQLFFGRHTKAHVFPPVGDPSDDYRLQLAGIISDSRGAKATFDIGYIQVYPNSRIDALLNFDENVTHQFESLTAAQDTFEINQRILLDGALLNQYRASSIDKMNEGLAKFGIASGDIQEIREGTASSPLEVPVPTEEISKIQLSRESDRIRSAYLRSRLAKLTEQAPVSSVDDVIGVASATLTLTHAPEEQSHSFLDSTSNTMLKMVDTMETVSDKETESKVLTAGIRMLLCIGNMYQGSAQSIDDPMDVIDQHEQSSDQSYPALTNRIDQSSSAATQASQTETEGKEDLISSKKQMAEKTVSILDNCLERTIHLLSRRKQINEPATGFRYRSLSLTLVRSRGEDLGAGTFMEANGRFVLPSFCDMVSDADCQASGVDVEFPYIPQSLSLPDNPYNFDETSEKLSKQSNIMSLKYKRPGGSEIIVENSQKPIQIFVPRPGNEVPSFTYFNNTEPNNQTGMIYHSFFVQYNDSSIAIQLSPQNMSNNYVLYLSWEDYPSPEAYDYRFFLPGNETSLDLVHVDGSPNSTEILAYKIFLDNTEVSNKTGKYILGISQVPHDFWGDVLPVYSEQVLDWAVGNASINWTEPYWLLLTVSGCSFWVQEIQAWGSYGCSVGALTDAYWTQCLCTHLTSFASTWIVPPAPLDFGYIFNNLGFVQNMTIYIATISVYTICFFLLIWARRKDKKDVLLLGVTPLMDNVPSHKYLYEITVLTGQRQGAGTDSKVSFIISGDQDETEIRTFEDEKRPILRRGGIDRFLMSVERPLGTLNYMRIWHDNSGRGDKQSWYLKYIAIRDLQTKERFYFIVNRWFSVVDDDGQVDRLVAVAGKEQMKEFAHVFQSHTAKNLNDGHLWISIYGRPATSRFSRVQRVGCCMMALWLEMLVNIMWYKSIPPPHSLTAFNLGPISMSPAQISIGIQSMLIVFPVSLLVVQMFRKSRPRRKRESRIKVAKKQQWERYQVSNPKRPYLSPDSKLLQQRRTYGQGPAGGTRADPRLVHDDTNLDLAESMRHNVGQYHSLKEEESRASSPVVQQSKKEPFMFPWWFVIIAWIVLILTTIASTIFTIFYGIQMGDLETREWLASELVSFFTGVFIAQPIKVVLIAMFITFFFRSPNVDEESDLEVDEELYDRSLDKDEEWLHTLPVTNAKERKIKARPPTPENLEKIRERRLKELQIFSVLKDIFFYFLFLFTLMVVSYGNLDTSSYIYKENVERILVGGDSPHAFTKVKTKEGFWNWARFVLLPSLDATQMYNGLVDNSLKGYFADKTSFILGHSILRQLRVSSDGCEPHQTFRNIVSHCNDQYSFINEDEEFYSVSWTPYNKSTSFPEYRYTQAEDLDGYPFFGRHALYSGGGYVAKLRGSQFRISNKIERLFQEQWLDIHSRALFVEFSMYNPQVNLFAVVNLVLEFLPTGGAHPLTRIDVVRLITIDTAFGAFYVACLVVFFCFILFFLVKQILQIRKQKKEYLKGFWNLCECAIIGFSIAACVIFFYRLVVTNYLLTRFRETGGSVFIKLQYVAYWNELLGYMLGWLIFIGTLKFLKLLKFNRRIGLLSSTIKNCSTDLLYFAIMFSVFFFAFAIAFYLVLNTHVYNYSDFIYTCETLISSILGKFHFQELLEANRVLGPILFFLFMGTITFILINMFLTIINEAFSNVKRDISKQSNDYEVVEFMVYRMKSFFGISSKSNVVSEKDVSEEVKKKEVDPMDAFPEKVNQLLNSISNVYFDEERFEDVMKSMGHQKKGRTAFISN</sequence>
<dbReference type="GO" id="GO:0005509">
    <property type="term" value="F:calcium ion binding"/>
    <property type="evidence" value="ECO:0007669"/>
    <property type="project" value="InterPro"/>
</dbReference>
<evidence type="ECO:0000256" key="2">
    <source>
        <dbReference type="ARBA" id="ARBA00004651"/>
    </source>
</evidence>
<evidence type="ECO:0000256" key="1">
    <source>
        <dbReference type="ARBA" id="ARBA00004138"/>
    </source>
</evidence>
<feature type="transmembrane region" description="Helical" evidence="15">
    <location>
        <begin position="2653"/>
        <end position="2673"/>
    </location>
</feature>
<dbReference type="InterPro" id="IPR002859">
    <property type="entry name" value="PKD/REJ-like"/>
</dbReference>
<dbReference type="InterPro" id="IPR013122">
    <property type="entry name" value="PKD1_2_channel"/>
</dbReference>
<feature type="domain" description="PKD" evidence="16">
    <location>
        <begin position="546"/>
        <end position="602"/>
    </location>
</feature>
<dbReference type="CDD" id="cd00146">
    <property type="entry name" value="PKD"/>
    <property type="match status" value="1"/>
</dbReference>
<dbReference type="InterPro" id="IPR003915">
    <property type="entry name" value="PKD_2"/>
</dbReference>
<evidence type="ECO:0000313" key="19">
    <source>
        <dbReference type="Proteomes" id="UP001152320"/>
    </source>
</evidence>
<dbReference type="InterPro" id="IPR000203">
    <property type="entry name" value="GPS"/>
</dbReference>
<evidence type="ECO:0000256" key="8">
    <source>
        <dbReference type="ARBA" id="ARBA00023069"/>
    </source>
</evidence>
<dbReference type="PROSITE" id="PS50093">
    <property type="entry name" value="PKD"/>
    <property type="match status" value="2"/>
</dbReference>
<dbReference type="FunFam" id="2.60.60.20:FF:000022">
    <property type="entry name" value="Uncharacterized protein"/>
    <property type="match status" value="1"/>
</dbReference>
<feature type="domain" description="PLAT" evidence="17">
    <location>
        <begin position="1838"/>
        <end position="1957"/>
    </location>
</feature>
<evidence type="ECO:0000256" key="3">
    <source>
        <dbReference type="ARBA" id="ARBA00007200"/>
    </source>
</evidence>
<evidence type="ECO:0000256" key="10">
    <source>
        <dbReference type="ARBA" id="ARBA00023180"/>
    </source>
</evidence>
<evidence type="ECO:0000256" key="9">
    <source>
        <dbReference type="ARBA" id="ARBA00023136"/>
    </source>
</evidence>
<dbReference type="Pfam" id="PF01825">
    <property type="entry name" value="GPS"/>
    <property type="match status" value="1"/>
</dbReference>
<name>A0A9Q1C1W1_HOLLE</name>
<dbReference type="InterPro" id="IPR036392">
    <property type="entry name" value="PLAT/LH2_dom_sf"/>
</dbReference>
<feature type="transmembrane region" description="Helical" evidence="15">
    <location>
        <begin position="1793"/>
        <end position="1813"/>
    </location>
</feature>
<feature type="transmembrane region" description="Helical" evidence="15">
    <location>
        <begin position="2693"/>
        <end position="2715"/>
    </location>
</feature>
<dbReference type="SMART" id="SM00303">
    <property type="entry name" value="GPS"/>
    <property type="match status" value="1"/>
</dbReference>
<feature type="compositionally biased region" description="Low complexity" evidence="14">
    <location>
        <begin position="1406"/>
        <end position="1418"/>
    </location>
</feature>
<dbReference type="FunFam" id="1.10.287.70:FF:000086">
    <property type="entry name" value="Polycystic kidney disease 2"/>
    <property type="match status" value="1"/>
</dbReference>
<feature type="transmembrane region" description="Helical" evidence="15">
    <location>
        <begin position="2565"/>
        <end position="2587"/>
    </location>
</feature>
<comment type="caution">
    <text evidence="13">Lacks conserved residue(s) required for the propagation of feature annotation.</text>
</comment>
<evidence type="ECO:0000256" key="5">
    <source>
        <dbReference type="ARBA" id="ARBA00022692"/>
    </source>
</evidence>
<dbReference type="Gene3D" id="2.60.40.10">
    <property type="entry name" value="Immunoglobulins"/>
    <property type="match status" value="1"/>
</dbReference>
<feature type="transmembrane region" description="Helical" evidence="15">
    <location>
        <begin position="2043"/>
        <end position="2066"/>
    </location>
</feature>
<dbReference type="Pfam" id="PF01477">
    <property type="entry name" value="PLAT"/>
    <property type="match status" value="1"/>
</dbReference>
<dbReference type="InterPro" id="IPR035986">
    <property type="entry name" value="PKD_dom_sf"/>
</dbReference>
<proteinExistence type="inferred from homology"/>
<evidence type="ECO:0000313" key="18">
    <source>
        <dbReference type="EMBL" id="KAJ8037623.1"/>
    </source>
</evidence>
<evidence type="ECO:0000256" key="7">
    <source>
        <dbReference type="ARBA" id="ARBA00022989"/>
    </source>
</evidence>
<dbReference type="InterPro" id="IPR042060">
    <property type="entry name" value="PLAT_polycystin1"/>
</dbReference>
<dbReference type="Gene3D" id="2.60.60.20">
    <property type="entry name" value="PLAT/LH2 domain"/>
    <property type="match status" value="1"/>
</dbReference>
<feature type="transmembrane region" description="Helical" evidence="15">
    <location>
        <begin position="2174"/>
        <end position="2198"/>
    </location>
</feature>
<keyword evidence="5 15" id="KW-0812">Transmembrane</keyword>
<protein>
    <submittedName>
        <fullName evidence="18">Polycystic kidney disease protein 1-like 2</fullName>
    </submittedName>
</protein>
<feature type="region of interest" description="Disordered" evidence="14">
    <location>
        <begin position="1404"/>
        <end position="1427"/>
    </location>
</feature>
<keyword evidence="10" id="KW-0325">Glycoprotein</keyword>
<keyword evidence="6" id="KW-0732">Signal</keyword>
<reference evidence="18" key="1">
    <citation type="submission" date="2021-10" db="EMBL/GenBank/DDBJ databases">
        <title>Tropical sea cucumber genome reveals ecological adaptation and Cuvierian tubules defense mechanism.</title>
        <authorList>
            <person name="Chen T."/>
        </authorList>
    </citation>
    <scope>NUCLEOTIDE SEQUENCE</scope>
    <source>
        <strain evidence="18">Nanhai2018</strain>
        <tissue evidence="18">Muscle</tissue>
    </source>
</reference>
<feature type="transmembrane region" description="Helical" evidence="15">
    <location>
        <begin position="2599"/>
        <end position="2621"/>
    </location>
</feature>
<comment type="caution">
    <text evidence="18">The sequence shown here is derived from an EMBL/GenBank/DDBJ whole genome shotgun (WGS) entry which is preliminary data.</text>
</comment>
<feature type="domain" description="PKD" evidence="16">
    <location>
        <begin position="318"/>
        <end position="380"/>
    </location>
</feature>
<comment type="subcellular location">
    <subcellularLocation>
        <location evidence="2">Cell membrane</location>
        <topology evidence="2">Multi-pass membrane protein</topology>
    </subcellularLocation>
    <subcellularLocation>
        <location evidence="1">Cell projection</location>
        <location evidence="1">Cilium</location>
    </subcellularLocation>
</comment>
<keyword evidence="9 15" id="KW-0472">Membrane</keyword>
<dbReference type="OrthoDB" id="444119at2759"/>
<dbReference type="GO" id="GO:0005929">
    <property type="term" value="C:cilium"/>
    <property type="evidence" value="ECO:0007669"/>
    <property type="project" value="UniProtKB-SubCell"/>
</dbReference>
<keyword evidence="19" id="KW-1185">Reference proteome</keyword>
<evidence type="ECO:0000256" key="13">
    <source>
        <dbReference type="PROSITE-ProRule" id="PRU00152"/>
    </source>
</evidence>
<dbReference type="InterPro" id="IPR000601">
    <property type="entry name" value="PKD_dom"/>
</dbReference>
<evidence type="ECO:0000256" key="11">
    <source>
        <dbReference type="ARBA" id="ARBA00023273"/>
    </source>
</evidence>
<dbReference type="Pfam" id="PF20519">
    <property type="entry name" value="Polycystin_dom"/>
    <property type="match status" value="1"/>
</dbReference>
<evidence type="ECO:0000256" key="4">
    <source>
        <dbReference type="ARBA" id="ARBA00022475"/>
    </source>
</evidence>
<dbReference type="InterPro" id="IPR013783">
    <property type="entry name" value="Ig-like_fold"/>
</dbReference>
<dbReference type="GO" id="GO:0050982">
    <property type="term" value="P:detection of mechanical stimulus"/>
    <property type="evidence" value="ECO:0007669"/>
    <property type="project" value="TreeGrafter"/>
</dbReference>
<dbReference type="SUPFAM" id="SSF49299">
    <property type="entry name" value="PKD domain"/>
    <property type="match status" value="2"/>
</dbReference>
<dbReference type="InterPro" id="IPR051223">
    <property type="entry name" value="Polycystin"/>
</dbReference>
<evidence type="ECO:0000256" key="14">
    <source>
        <dbReference type="SAM" id="MobiDB-lite"/>
    </source>
</evidence>
<keyword evidence="7 15" id="KW-1133">Transmembrane helix</keyword>
<dbReference type="GO" id="GO:0005262">
    <property type="term" value="F:calcium channel activity"/>
    <property type="evidence" value="ECO:0007669"/>
    <property type="project" value="TreeGrafter"/>
</dbReference>
<feature type="transmembrane region" description="Helical" evidence="15">
    <location>
        <begin position="2218"/>
        <end position="2241"/>
    </location>
</feature>
<evidence type="ECO:0000256" key="15">
    <source>
        <dbReference type="SAM" id="Phobius"/>
    </source>
</evidence>
<dbReference type="PROSITE" id="PS50095">
    <property type="entry name" value="PLAT"/>
    <property type="match status" value="1"/>
</dbReference>
<keyword evidence="8" id="KW-0969">Cilium</keyword>
<evidence type="ECO:0000256" key="6">
    <source>
        <dbReference type="ARBA" id="ARBA00022729"/>
    </source>
</evidence>
<dbReference type="EMBL" id="JAIZAY010000008">
    <property type="protein sequence ID" value="KAJ8037623.1"/>
    <property type="molecule type" value="Genomic_DNA"/>
</dbReference>
<feature type="transmembrane region" description="Helical" evidence="15">
    <location>
        <begin position="2755"/>
        <end position="2776"/>
    </location>
</feature>
<keyword evidence="4" id="KW-1003">Cell membrane</keyword>
<dbReference type="PRINTS" id="PR01433">
    <property type="entry name" value="POLYCYSTIN2"/>
</dbReference>
<evidence type="ECO:0000259" key="16">
    <source>
        <dbReference type="PROSITE" id="PS50093"/>
    </source>
</evidence>
<dbReference type="SMART" id="SM00308">
    <property type="entry name" value="LH2"/>
    <property type="match status" value="1"/>
</dbReference>
<dbReference type="PANTHER" id="PTHR10877:SF150">
    <property type="entry name" value="REJ DOMAIN-CONTAINING PROTEIN"/>
    <property type="match status" value="1"/>
</dbReference>
<comment type="similarity">
    <text evidence="3">Belongs to the polycystin family.</text>
</comment>
<dbReference type="InterPro" id="IPR001024">
    <property type="entry name" value="PLAT/LH2_dom"/>
</dbReference>
<evidence type="ECO:0000259" key="17">
    <source>
        <dbReference type="PROSITE" id="PS50095"/>
    </source>
</evidence>
<dbReference type="SUPFAM" id="SSF49723">
    <property type="entry name" value="Lipase/lipooxygenase domain (PLAT/LH2 domain)"/>
    <property type="match status" value="1"/>
</dbReference>
<dbReference type="PANTHER" id="PTHR10877">
    <property type="entry name" value="POLYCYSTIN FAMILY MEMBER"/>
    <property type="match status" value="1"/>
</dbReference>
<dbReference type="Proteomes" id="UP001152320">
    <property type="component" value="Chromosome 8"/>
</dbReference>
<dbReference type="GO" id="GO:0005886">
    <property type="term" value="C:plasma membrane"/>
    <property type="evidence" value="ECO:0007669"/>
    <property type="project" value="UniProtKB-SubCell"/>
</dbReference>
<dbReference type="CDD" id="cd01752">
    <property type="entry name" value="PLAT_polycystin"/>
    <property type="match status" value="1"/>
</dbReference>
<keyword evidence="11" id="KW-0966">Cell projection</keyword>
<dbReference type="InterPro" id="IPR046791">
    <property type="entry name" value="Polycystin_dom"/>
</dbReference>
<feature type="transmembrane region" description="Helical" evidence="15">
    <location>
        <begin position="2309"/>
        <end position="2329"/>
    </location>
</feature>